<dbReference type="EMBL" id="DQ890022">
    <property type="protein sequence ID" value="ABT15890.1"/>
    <property type="molecule type" value="Genomic_DNA"/>
</dbReference>
<accession>A7J7V9</accession>
<gene>
    <name evidence="1" type="primary">n605L</name>
    <name evidence="1" type="ORF">FR483_n605L</name>
</gene>
<name>A7J7V9_PBCVF</name>
<protein>
    <submittedName>
        <fullName evidence="1">Uncharacterized protein n605L</fullName>
    </submittedName>
</protein>
<dbReference type="KEGG" id="vg:5469845"/>
<evidence type="ECO:0000313" key="2">
    <source>
        <dbReference type="Proteomes" id="UP000204095"/>
    </source>
</evidence>
<proteinExistence type="predicted"/>
<dbReference type="RefSeq" id="YP_001426237.1">
    <property type="nucleotide sequence ID" value="NC_008603.1"/>
</dbReference>
<organism evidence="1 2">
    <name type="scientific">Paramecium bursaria Chlorella virus FR483</name>
    <name type="common">PBCV-FR483</name>
    <dbReference type="NCBI Taxonomy" id="399781"/>
    <lineage>
        <taxon>Viruses</taxon>
        <taxon>Varidnaviria</taxon>
        <taxon>Bamfordvirae</taxon>
        <taxon>Nucleocytoviricota</taxon>
        <taxon>Megaviricetes</taxon>
        <taxon>Algavirales</taxon>
        <taxon>Phycodnaviridae</taxon>
        <taxon>Chlorovirus</taxon>
        <taxon>Chlorovirus conductrix</taxon>
        <taxon>Paramecium bursaria Chlorella virus A1</taxon>
    </lineage>
</organism>
<sequence length="75" mass="7949">MIGGRGEGGVSSSTTLAVRTRAAASAATVENKMISPVFISAISTYIFGVNLTYQLSRRASTAATTMLTRDFWSLE</sequence>
<dbReference type="Proteomes" id="UP000204095">
    <property type="component" value="Segment"/>
</dbReference>
<organismHost>
    <name type="scientific">Paramecium bursaria</name>
    <dbReference type="NCBI Taxonomy" id="74790"/>
</organismHost>
<reference evidence="1 2" key="1">
    <citation type="journal article" date="2007" name="Virology">
        <title>Sequence and annotation of the 314-kb MT325 and the 321-kb FR483 viruses that infect Chlorella Pbi.</title>
        <authorList>
            <person name="Fitzgerald L.A."/>
            <person name="Graves M.V."/>
            <person name="Li X."/>
            <person name="Feldblyum T."/>
            <person name="Hartigan J."/>
            <person name="Van Etten J.L."/>
        </authorList>
    </citation>
    <scope>NUCLEOTIDE SEQUENCE [LARGE SCALE GENOMIC DNA]</scope>
    <source>
        <strain evidence="1 2">FR483</strain>
    </source>
</reference>
<dbReference type="GeneID" id="5469845"/>
<evidence type="ECO:0000313" key="1">
    <source>
        <dbReference type="EMBL" id="ABT15890.1"/>
    </source>
</evidence>